<dbReference type="PANTHER" id="PTHR28259:SF1">
    <property type="entry name" value="FLUORIDE EXPORT PROTEIN 1-RELATED"/>
    <property type="match status" value="1"/>
</dbReference>
<evidence type="ECO:0000256" key="8">
    <source>
        <dbReference type="ARBA" id="ARBA00023136"/>
    </source>
</evidence>
<evidence type="ECO:0000256" key="2">
    <source>
        <dbReference type="ARBA" id="ARBA00022475"/>
    </source>
</evidence>
<evidence type="ECO:0000256" key="12">
    <source>
        <dbReference type="HAMAP-Rule" id="MF_00454"/>
    </source>
</evidence>
<dbReference type="NCBIfam" id="TIGR00494">
    <property type="entry name" value="crcB"/>
    <property type="match status" value="1"/>
</dbReference>
<evidence type="ECO:0000256" key="9">
    <source>
        <dbReference type="ARBA" id="ARBA00023303"/>
    </source>
</evidence>
<comment type="similarity">
    <text evidence="10 12">Belongs to the fluoride channel Fluc/FEX (TC 1.A.43) family.</text>
</comment>
<dbReference type="EMBL" id="CP028271">
    <property type="protein sequence ID" value="QHM73358.1"/>
    <property type="molecule type" value="Genomic_DNA"/>
</dbReference>
<evidence type="ECO:0000313" key="14">
    <source>
        <dbReference type="Proteomes" id="UP000464053"/>
    </source>
</evidence>
<comment type="function">
    <text evidence="12">Fluoride-specific ion channel. Important for reducing fluoride concentration in the cell, thus reducing its toxicity.</text>
</comment>
<evidence type="ECO:0000256" key="4">
    <source>
        <dbReference type="ARBA" id="ARBA00022692"/>
    </source>
</evidence>
<comment type="subcellular location">
    <subcellularLocation>
        <location evidence="1 12">Cell membrane</location>
        <topology evidence="1 12">Multi-pass membrane protein</topology>
    </subcellularLocation>
</comment>
<evidence type="ECO:0000256" key="11">
    <source>
        <dbReference type="ARBA" id="ARBA00035585"/>
    </source>
</evidence>
<dbReference type="Proteomes" id="UP000464053">
    <property type="component" value="Chromosome"/>
</dbReference>
<dbReference type="GO" id="GO:0062054">
    <property type="term" value="F:fluoride channel activity"/>
    <property type="evidence" value="ECO:0007669"/>
    <property type="project" value="UniProtKB-UniRule"/>
</dbReference>
<evidence type="ECO:0000256" key="5">
    <source>
        <dbReference type="ARBA" id="ARBA00022989"/>
    </source>
</evidence>
<keyword evidence="7 12" id="KW-0406">Ion transport</keyword>
<keyword evidence="3" id="KW-0997">Cell inner membrane</keyword>
<dbReference type="InterPro" id="IPR003691">
    <property type="entry name" value="FluC"/>
</dbReference>
<keyword evidence="6 12" id="KW-0915">Sodium</keyword>
<keyword evidence="4 12" id="KW-0812">Transmembrane</keyword>
<dbReference type="KEGG" id="mint:C7M51_03705"/>
<sequence length="126" mass="13712">MMLKSMLAVMFGGAAGCTLRWLISLRFNALFPNLPPGTLLVNLAGGLIIGMATAWFMKHPQLSPEWKLLIVTGLCGGLTTFSTFSVEMMTLMQSGKYLWAMGHMLIHVIGSLLMTFAGFLLVTLLS</sequence>
<evidence type="ECO:0000256" key="3">
    <source>
        <dbReference type="ARBA" id="ARBA00022519"/>
    </source>
</evidence>
<reference evidence="13 14" key="1">
    <citation type="submission" date="2018-03" db="EMBL/GenBank/DDBJ databases">
        <title>Pantoea intestinalis SRCM103226 isolated form the mealworm.</title>
        <authorList>
            <person name="Jeong D.-Y."/>
            <person name="Kim J.W."/>
        </authorList>
    </citation>
    <scope>NUCLEOTIDE SEQUENCE [LARGE SCALE GENOMIC DNA]</scope>
    <source>
        <strain evidence="13 14">SRCM103226</strain>
    </source>
</reference>
<organism evidence="13 14">
    <name type="scientific">Mixta intestinalis</name>
    <dbReference type="NCBI Taxonomy" id="1615494"/>
    <lineage>
        <taxon>Bacteria</taxon>
        <taxon>Pseudomonadati</taxon>
        <taxon>Pseudomonadota</taxon>
        <taxon>Gammaproteobacteria</taxon>
        <taxon>Enterobacterales</taxon>
        <taxon>Erwiniaceae</taxon>
        <taxon>Mixta</taxon>
    </lineage>
</organism>
<proteinExistence type="inferred from homology"/>
<dbReference type="PANTHER" id="PTHR28259">
    <property type="entry name" value="FLUORIDE EXPORT PROTEIN 1-RELATED"/>
    <property type="match status" value="1"/>
</dbReference>
<keyword evidence="2 12" id="KW-1003">Cell membrane</keyword>
<dbReference type="GO" id="GO:0005886">
    <property type="term" value="C:plasma membrane"/>
    <property type="evidence" value="ECO:0007669"/>
    <property type="project" value="UniProtKB-SubCell"/>
</dbReference>
<feature type="transmembrane region" description="Helical" evidence="12">
    <location>
        <begin position="104"/>
        <end position="125"/>
    </location>
</feature>
<evidence type="ECO:0000256" key="6">
    <source>
        <dbReference type="ARBA" id="ARBA00023053"/>
    </source>
</evidence>
<protein>
    <recommendedName>
        <fullName evidence="12">Fluoride-specific ion channel FluC</fullName>
    </recommendedName>
</protein>
<name>A0A6P1Q5Y2_9GAMM</name>
<keyword evidence="12" id="KW-0813">Transport</keyword>
<comment type="catalytic activity">
    <reaction evidence="11">
        <text>fluoride(in) = fluoride(out)</text>
        <dbReference type="Rhea" id="RHEA:76159"/>
        <dbReference type="ChEBI" id="CHEBI:17051"/>
    </reaction>
    <physiologicalReaction direction="left-to-right" evidence="11">
        <dbReference type="Rhea" id="RHEA:76160"/>
    </physiologicalReaction>
</comment>
<dbReference type="GO" id="GO:0140114">
    <property type="term" value="P:cellular detoxification of fluoride"/>
    <property type="evidence" value="ECO:0007669"/>
    <property type="project" value="UniProtKB-UniRule"/>
</dbReference>
<evidence type="ECO:0000256" key="1">
    <source>
        <dbReference type="ARBA" id="ARBA00004651"/>
    </source>
</evidence>
<keyword evidence="5 12" id="KW-1133">Transmembrane helix</keyword>
<evidence type="ECO:0000313" key="13">
    <source>
        <dbReference type="EMBL" id="QHM73358.1"/>
    </source>
</evidence>
<keyword evidence="12" id="KW-0479">Metal-binding</keyword>
<keyword evidence="8 12" id="KW-0472">Membrane</keyword>
<feature type="binding site" evidence="12">
    <location>
        <position position="76"/>
    </location>
    <ligand>
        <name>Na(+)</name>
        <dbReference type="ChEBI" id="CHEBI:29101"/>
        <note>structural</note>
    </ligand>
</feature>
<dbReference type="GO" id="GO:0046872">
    <property type="term" value="F:metal ion binding"/>
    <property type="evidence" value="ECO:0007669"/>
    <property type="project" value="UniProtKB-KW"/>
</dbReference>
<gene>
    <name evidence="12 13" type="primary">crcB</name>
    <name evidence="12" type="synonym">fluC</name>
    <name evidence="13" type="ORF">C7M51_03705</name>
</gene>
<dbReference type="AlphaFoldDB" id="A0A6P1Q5Y2"/>
<feature type="transmembrane region" description="Helical" evidence="12">
    <location>
        <begin position="36"/>
        <end position="56"/>
    </location>
</feature>
<keyword evidence="14" id="KW-1185">Reference proteome</keyword>
<evidence type="ECO:0000256" key="10">
    <source>
        <dbReference type="ARBA" id="ARBA00035120"/>
    </source>
</evidence>
<dbReference type="NCBIfam" id="NF010792">
    <property type="entry name" value="PRK14196.1"/>
    <property type="match status" value="1"/>
</dbReference>
<evidence type="ECO:0000256" key="7">
    <source>
        <dbReference type="ARBA" id="ARBA00023065"/>
    </source>
</evidence>
<accession>A0A6P1Q5Y2</accession>
<keyword evidence="9 12" id="KW-0407">Ion channel</keyword>
<dbReference type="Pfam" id="PF02537">
    <property type="entry name" value="CRCB"/>
    <property type="match status" value="1"/>
</dbReference>
<feature type="transmembrane region" description="Helical" evidence="12">
    <location>
        <begin position="68"/>
        <end position="92"/>
    </location>
</feature>
<comment type="activity regulation">
    <text evidence="12">Na(+) is not transported, but it plays an essential structural role and its presence is essential for fluoride channel function.</text>
</comment>
<dbReference type="HAMAP" id="MF_00454">
    <property type="entry name" value="FluC"/>
    <property type="match status" value="1"/>
</dbReference>
<feature type="binding site" evidence="12">
    <location>
        <position position="79"/>
    </location>
    <ligand>
        <name>Na(+)</name>
        <dbReference type="ChEBI" id="CHEBI:29101"/>
        <note>structural</note>
    </ligand>
</feature>
<dbReference type="PROSITE" id="PS51257">
    <property type="entry name" value="PROKAR_LIPOPROTEIN"/>
    <property type="match status" value="1"/>
</dbReference>